<evidence type="ECO:0000313" key="6">
    <source>
        <dbReference type="EMBL" id="HGS22014.1"/>
    </source>
</evidence>
<dbReference type="Gene3D" id="2.60.40.2220">
    <property type="match status" value="1"/>
</dbReference>
<dbReference type="SUPFAM" id="SSF88713">
    <property type="entry name" value="Glycoside hydrolase/deacetylase"/>
    <property type="match status" value="1"/>
</dbReference>
<dbReference type="InterPro" id="IPR011682">
    <property type="entry name" value="Glyco_hydro_38_C"/>
</dbReference>
<dbReference type="AlphaFoldDB" id="A0A7C4KHU2"/>
<dbReference type="InterPro" id="IPR028995">
    <property type="entry name" value="Glyco_hydro_57/38_cen_sf"/>
</dbReference>
<gene>
    <name evidence="6" type="ORF">ENT37_09105</name>
</gene>
<sequence>MALTPEWEHRIKRWEEALWNSIYQPLGSLELEGFSTTLRLTPESAAEQAFQPMPTGTPWGGKWEYGWFRTRLVTPEGAAGKRLVVRLEPGGESLVWINGRVMGSVGWGHREITLCRSARAGESFDLLIEAYAGHGRITVGDGPNLWGMQTVPEPPAQQTRVGDCTYGIWREEVYQLAVDFTTLFELRGLLDPISLRVSEIDEGLMDATRIIDFELPEEQMLETMRAARERLKPLLECRNGSTAPTLFAFGHAHIDVAWLWPLQETERKIARTAINQLALMEEYPEFRFLQSQPHLYTMLKKHYPELYERFTAAVRAGKVIADGGMWVEADTNISGGESLIRQILYGKQFFREVLGVDSRVLWLPDVFGYSGALPQILKGCGMIGFTTQKITWAYGGGDPFPYNTFWWVGIDGTEIPAHIFTDYNSQTRPRFIHERWNNRLQKNGIQTMIMAFGWGDGGGGPERDHLEFLRRAEDLEGLPRVRLASPETFFEDLRQRGLPKERYVGELYFQAHRGTYTSQAKTKKGNRKSEFALREAEFWATAARSLRSFPFNAVTLRDAWTKVLLNQFHDILPGSSIQRVYQEAEALHGEAIAEAQETAKKAAQALAGDGEAVVVFNSLNWTRKALVEVGHDMVEVEVPPCGWTTARSGESGQPVESTSSAGLMTDGGAYLENDLLRAEFNAKGELVSLVDKETGRQQMAGAGNRFCMYKDVPDIWDAWDLNSMTEELPVELPDNGKLEVMVSGPQVARLRLTRKLLHSELTQIISLRRGSRRIDFATGIDWQESHKLLKVNFPVTIWTDEAIHEIQFGHLRRPNHRSRPYDADRFEVCNHKWSALIEEGRGVAVLNDCKYGLSVKGNSINLTLLKSALAPDMYADKGLQTFTYALYYWNGCLFESGVVQEAYDLNVPLLTVRGAGETGSLFSIDAPNILLETLKPAEDGSGDVILRLYESMRTATICQLRTSLPFKSAVETDMLEVPIKDLSREGDGISMEFRPFEIKTVRLRMG</sequence>
<dbReference type="FunFam" id="1.20.1270.50:FF:000004">
    <property type="entry name" value="alpha-mannosidase 2C1 isoform X1"/>
    <property type="match status" value="1"/>
</dbReference>
<reference evidence="6" key="1">
    <citation type="journal article" date="2020" name="mSystems">
        <title>Genome- and Community-Level Interaction Insights into Carbon Utilization and Element Cycling Functions of Hydrothermarchaeota in Hydrothermal Sediment.</title>
        <authorList>
            <person name="Zhou Z."/>
            <person name="Liu Y."/>
            <person name="Xu W."/>
            <person name="Pan J."/>
            <person name="Luo Z.H."/>
            <person name="Li M."/>
        </authorList>
    </citation>
    <scope>NUCLEOTIDE SEQUENCE [LARGE SCALE GENOMIC DNA]</scope>
    <source>
        <strain evidence="6">SpSt-573</strain>
    </source>
</reference>
<dbReference type="Gene3D" id="3.20.110.10">
    <property type="entry name" value="Glycoside hydrolase 38, N terminal domain"/>
    <property type="match status" value="1"/>
</dbReference>
<dbReference type="InterPro" id="IPR027291">
    <property type="entry name" value="Glyco_hydro_38_N_sf"/>
</dbReference>
<dbReference type="InterPro" id="IPR037094">
    <property type="entry name" value="Glyco_hydro_38_cen_sf"/>
</dbReference>
<name>A0A7C4KHU2_9CHLR</name>
<dbReference type="GO" id="GO:0009313">
    <property type="term" value="P:oligosaccharide catabolic process"/>
    <property type="evidence" value="ECO:0007669"/>
    <property type="project" value="TreeGrafter"/>
</dbReference>
<dbReference type="Pfam" id="PF17677">
    <property type="entry name" value="Glyco_hydro38C2"/>
    <property type="match status" value="1"/>
</dbReference>
<dbReference type="GO" id="GO:0030246">
    <property type="term" value="F:carbohydrate binding"/>
    <property type="evidence" value="ECO:0007669"/>
    <property type="project" value="InterPro"/>
</dbReference>
<dbReference type="SMART" id="SM00872">
    <property type="entry name" value="Alpha-mann_mid"/>
    <property type="match status" value="1"/>
</dbReference>
<keyword evidence="4" id="KW-0326">Glycosidase</keyword>
<dbReference type="InterPro" id="IPR041147">
    <property type="entry name" value="GH38_C"/>
</dbReference>
<dbReference type="SUPFAM" id="SSF88688">
    <property type="entry name" value="Families 57/38 glycoside transferase middle domain"/>
    <property type="match status" value="1"/>
</dbReference>
<evidence type="ECO:0000256" key="1">
    <source>
        <dbReference type="ARBA" id="ARBA00009792"/>
    </source>
</evidence>
<dbReference type="GO" id="GO:0004559">
    <property type="term" value="F:alpha-mannosidase activity"/>
    <property type="evidence" value="ECO:0007669"/>
    <property type="project" value="InterPro"/>
</dbReference>
<evidence type="ECO:0000256" key="4">
    <source>
        <dbReference type="ARBA" id="ARBA00023295"/>
    </source>
</evidence>
<protein>
    <submittedName>
        <fullName evidence="6">Alpha-mannosidase</fullName>
    </submittedName>
</protein>
<dbReference type="Gene3D" id="2.70.98.30">
    <property type="entry name" value="Golgi alpha-mannosidase II, domain 4"/>
    <property type="match status" value="1"/>
</dbReference>
<proteinExistence type="inferred from homology"/>
<dbReference type="InterPro" id="IPR000602">
    <property type="entry name" value="Glyco_hydro_38_N"/>
</dbReference>
<dbReference type="InterPro" id="IPR054723">
    <property type="entry name" value="Ams1-like_N"/>
</dbReference>
<dbReference type="InterPro" id="IPR011330">
    <property type="entry name" value="Glyco_hydro/deAcase_b/a-brl"/>
</dbReference>
<comment type="similarity">
    <text evidence="1">Belongs to the glycosyl hydrolase 38 family.</text>
</comment>
<dbReference type="Pfam" id="PF01074">
    <property type="entry name" value="Glyco_hydro_38N"/>
    <property type="match status" value="1"/>
</dbReference>
<evidence type="ECO:0000256" key="2">
    <source>
        <dbReference type="ARBA" id="ARBA00022723"/>
    </source>
</evidence>
<evidence type="ECO:0000259" key="5">
    <source>
        <dbReference type="SMART" id="SM00872"/>
    </source>
</evidence>
<dbReference type="Pfam" id="PF07748">
    <property type="entry name" value="Glyco_hydro_38C"/>
    <property type="match status" value="1"/>
</dbReference>
<evidence type="ECO:0000256" key="3">
    <source>
        <dbReference type="ARBA" id="ARBA00022801"/>
    </source>
</evidence>
<dbReference type="GO" id="GO:0006013">
    <property type="term" value="P:mannose metabolic process"/>
    <property type="evidence" value="ECO:0007669"/>
    <property type="project" value="InterPro"/>
</dbReference>
<dbReference type="Gene3D" id="1.20.1270.50">
    <property type="entry name" value="Glycoside hydrolase family 38, central domain"/>
    <property type="match status" value="1"/>
</dbReference>
<keyword evidence="2" id="KW-0479">Metal-binding</keyword>
<dbReference type="PANTHER" id="PTHR46017:SF1">
    <property type="entry name" value="ALPHA-MANNOSIDASE 2C1"/>
    <property type="match status" value="1"/>
</dbReference>
<feature type="domain" description="Glycoside hydrolase family 38 central" evidence="5">
    <location>
        <begin position="510"/>
        <end position="588"/>
    </location>
</feature>
<comment type="caution">
    <text evidence="6">The sequence shown here is derived from an EMBL/GenBank/DDBJ whole genome shotgun (WGS) entry which is preliminary data.</text>
</comment>
<dbReference type="GO" id="GO:0046872">
    <property type="term" value="F:metal ion binding"/>
    <property type="evidence" value="ECO:0007669"/>
    <property type="project" value="UniProtKB-KW"/>
</dbReference>
<keyword evidence="3" id="KW-0378">Hydrolase</keyword>
<dbReference type="SUPFAM" id="SSF74650">
    <property type="entry name" value="Galactose mutarotase-like"/>
    <property type="match status" value="1"/>
</dbReference>
<dbReference type="PANTHER" id="PTHR46017">
    <property type="entry name" value="ALPHA-MANNOSIDASE 2C1"/>
    <property type="match status" value="1"/>
</dbReference>
<dbReference type="InterPro" id="IPR011013">
    <property type="entry name" value="Gal_mutarotase_sf_dom"/>
</dbReference>
<dbReference type="Pfam" id="PF09261">
    <property type="entry name" value="Alpha-mann_mid"/>
    <property type="match status" value="1"/>
</dbReference>
<accession>A0A7C4KHU2</accession>
<dbReference type="InterPro" id="IPR015341">
    <property type="entry name" value="Glyco_hydro_38_cen"/>
</dbReference>
<dbReference type="EMBL" id="DSYK01000445">
    <property type="protein sequence ID" value="HGS22014.1"/>
    <property type="molecule type" value="Genomic_DNA"/>
</dbReference>
<dbReference type="CDD" id="cd10789">
    <property type="entry name" value="GH38N_AMII_ER_cytosolic"/>
    <property type="match status" value="1"/>
</dbReference>
<dbReference type="Pfam" id="PF22907">
    <property type="entry name" value="Ams1-like_1st"/>
    <property type="match status" value="1"/>
</dbReference>
<organism evidence="6">
    <name type="scientific">Anaerolinea thermolimosa</name>
    <dbReference type="NCBI Taxonomy" id="229919"/>
    <lineage>
        <taxon>Bacteria</taxon>
        <taxon>Bacillati</taxon>
        <taxon>Chloroflexota</taxon>
        <taxon>Anaerolineae</taxon>
        <taxon>Anaerolineales</taxon>
        <taxon>Anaerolineaceae</taxon>
        <taxon>Anaerolinea</taxon>
    </lineage>
</organism>